<dbReference type="GO" id="GO:0003677">
    <property type="term" value="F:DNA binding"/>
    <property type="evidence" value="ECO:0007669"/>
    <property type="project" value="InterPro"/>
</dbReference>
<name>A0AAJ1TU06_9HYPH</name>
<reference evidence="3" key="1">
    <citation type="submission" date="2023-07" db="EMBL/GenBank/DDBJ databases">
        <title>Genomic Encyclopedia of Type Strains, Phase IV (KMG-IV): sequencing the most valuable type-strain genomes for metagenomic binning, comparative biology and taxonomic classification.</title>
        <authorList>
            <person name="Goeker M."/>
        </authorList>
    </citation>
    <scope>NUCLEOTIDE SEQUENCE</scope>
    <source>
        <strain evidence="3">DSM 19569</strain>
    </source>
</reference>
<comment type="similarity">
    <text evidence="1">Belongs to the ros/MucR family.</text>
</comment>
<dbReference type="InterPro" id="IPR008807">
    <property type="entry name" value="ROS_MUCR"/>
</dbReference>
<feature type="region of interest" description="Disordered" evidence="2">
    <location>
        <begin position="117"/>
        <end position="167"/>
    </location>
</feature>
<dbReference type="RefSeq" id="WP_007563545.1">
    <property type="nucleotide sequence ID" value="NZ_CP033231.1"/>
</dbReference>
<dbReference type="EMBL" id="JAUSWL010000004">
    <property type="protein sequence ID" value="MDQ0543893.1"/>
    <property type="molecule type" value="Genomic_DNA"/>
</dbReference>
<comment type="caution">
    <text evidence="3">The sequence shown here is derived from an EMBL/GenBank/DDBJ whole genome shotgun (WGS) entry which is preliminary data.</text>
</comment>
<dbReference type="Pfam" id="PF05443">
    <property type="entry name" value="ROS_MUCR"/>
    <property type="match status" value="1"/>
</dbReference>
<dbReference type="AlphaFoldDB" id="A0AAJ1TU06"/>
<evidence type="ECO:0000313" key="6">
    <source>
        <dbReference type="Proteomes" id="UP001432995"/>
    </source>
</evidence>
<accession>A0AAJ1TU06</accession>
<reference evidence="4" key="2">
    <citation type="submission" date="2024-06" db="EMBL/GenBank/DDBJ databases">
        <authorList>
            <person name="Campbell A.G."/>
        </authorList>
    </citation>
    <scope>NUCLEOTIDE SEQUENCE</scope>
    <source>
        <strain evidence="4">EM17</strain>
    </source>
</reference>
<evidence type="ECO:0000256" key="2">
    <source>
        <dbReference type="SAM" id="MobiDB-lite"/>
    </source>
</evidence>
<protein>
    <submittedName>
        <fullName evidence="3 4">Transcriptional regulator</fullName>
    </submittedName>
</protein>
<dbReference type="Proteomes" id="UP001432995">
    <property type="component" value="Unassembled WGS sequence"/>
</dbReference>
<feature type="compositionally biased region" description="Basic residues" evidence="2">
    <location>
        <begin position="156"/>
        <end position="167"/>
    </location>
</feature>
<evidence type="ECO:0000313" key="5">
    <source>
        <dbReference type="Proteomes" id="UP001223420"/>
    </source>
</evidence>
<sequence>MDDIATDQQQTFIEQASDIVSAYVSNNSVPISELPALLAGVHAALAKLSAPAAAVTETADKPTPAQIRKSVTPDALISFIDGKPYKTLKRHLSRNGLTIEQYRERFGLPRDYPSTAASYSAQRSELARSLGLGQQRRKSAAPVQEPDEEPAEKPKKATRARKAKETA</sequence>
<dbReference type="EMBL" id="JBELQD010000006">
    <property type="protein sequence ID" value="MER2288312.1"/>
    <property type="molecule type" value="Genomic_DNA"/>
</dbReference>
<dbReference type="GO" id="GO:0006355">
    <property type="term" value="P:regulation of DNA-templated transcription"/>
    <property type="evidence" value="ECO:0007669"/>
    <property type="project" value="InterPro"/>
</dbReference>
<keyword evidence="6" id="KW-1185">Reference proteome</keyword>
<dbReference type="Proteomes" id="UP001223420">
    <property type="component" value="Unassembled WGS sequence"/>
</dbReference>
<gene>
    <name evidence="4" type="ORF">ABS770_08605</name>
    <name evidence="3" type="ORF">QO001_002822</name>
</gene>
<dbReference type="Gene3D" id="1.10.10.1550">
    <property type="entry name" value="ROS/MUCR transcriptional regulator protein"/>
    <property type="match status" value="1"/>
</dbReference>
<proteinExistence type="inferred from homology"/>
<dbReference type="GeneID" id="90831886"/>
<evidence type="ECO:0000256" key="1">
    <source>
        <dbReference type="ARBA" id="ARBA00007031"/>
    </source>
</evidence>
<evidence type="ECO:0000313" key="4">
    <source>
        <dbReference type="EMBL" id="MER2288312.1"/>
    </source>
</evidence>
<dbReference type="InterPro" id="IPR041920">
    <property type="entry name" value="ROS/MUCR_sf"/>
</dbReference>
<dbReference type="GO" id="GO:0008270">
    <property type="term" value="F:zinc ion binding"/>
    <property type="evidence" value="ECO:0007669"/>
    <property type="project" value="InterPro"/>
</dbReference>
<evidence type="ECO:0000313" key="3">
    <source>
        <dbReference type="EMBL" id="MDQ0543893.1"/>
    </source>
</evidence>
<organism evidence="3 5">
    <name type="scientific">Methylobacterium brachiatum</name>
    <dbReference type="NCBI Taxonomy" id="269660"/>
    <lineage>
        <taxon>Bacteria</taxon>
        <taxon>Pseudomonadati</taxon>
        <taxon>Pseudomonadota</taxon>
        <taxon>Alphaproteobacteria</taxon>
        <taxon>Hyphomicrobiales</taxon>
        <taxon>Methylobacteriaceae</taxon>
        <taxon>Methylobacterium</taxon>
    </lineage>
</organism>